<feature type="region of interest" description="Disordered" evidence="9">
    <location>
        <begin position="29"/>
        <end position="50"/>
    </location>
</feature>
<dbReference type="GO" id="GO:0005743">
    <property type="term" value="C:mitochondrial inner membrane"/>
    <property type="evidence" value="ECO:0007669"/>
    <property type="project" value="TreeGrafter"/>
</dbReference>
<evidence type="ECO:0000256" key="3">
    <source>
        <dbReference type="ARBA" id="ARBA00010766"/>
    </source>
</evidence>
<dbReference type="GO" id="GO:0006744">
    <property type="term" value="P:ubiquinone biosynthetic process"/>
    <property type="evidence" value="ECO:0007669"/>
    <property type="project" value="UniProtKB-UniRule"/>
</dbReference>
<dbReference type="UniPathway" id="UPA00232"/>
<evidence type="ECO:0000256" key="8">
    <source>
        <dbReference type="RuleBase" id="RU366063"/>
    </source>
</evidence>
<feature type="domain" description="COQ9 C-terminal" evidence="10">
    <location>
        <begin position="236"/>
        <end position="306"/>
    </location>
</feature>
<dbReference type="NCBIfam" id="TIGR02396">
    <property type="entry name" value="diverge_rpsU"/>
    <property type="match status" value="1"/>
</dbReference>
<dbReference type="InterPro" id="IPR013718">
    <property type="entry name" value="COQ9_C"/>
</dbReference>
<comment type="pathway">
    <text evidence="2 8">Cofactor biosynthesis; ubiquinone biosynthesis.</text>
</comment>
<keyword evidence="5" id="KW-0809">Transit peptide</keyword>
<accession>F0XNH1</accession>
<keyword evidence="12" id="KW-1185">Reference proteome</keyword>
<dbReference type="HOGENOM" id="CLU_057411_1_0_1"/>
<protein>
    <recommendedName>
        <fullName evidence="8">Ubiquinone biosynthesis protein</fullName>
    </recommendedName>
</protein>
<dbReference type="InParanoid" id="F0XNH1"/>
<evidence type="ECO:0000256" key="1">
    <source>
        <dbReference type="ARBA" id="ARBA00004173"/>
    </source>
</evidence>
<dbReference type="EMBL" id="GL629795">
    <property type="protein sequence ID" value="EFX00927.1"/>
    <property type="molecule type" value="Genomic_DNA"/>
</dbReference>
<dbReference type="eggNOG" id="KOG2969">
    <property type="taxonomic scope" value="Eukaryota"/>
</dbReference>
<keyword evidence="6 8" id="KW-0446">Lipid-binding</keyword>
<keyword evidence="4 8" id="KW-0831">Ubiquinone biosynthesis</keyword>
<evidence type="ECO:0000259" key="10">
    <source>
        <dbReference type="Pfam" id="PF08511"/>
    </source>
</evidence>
<dbReference type="GO" id="GO:0008289">
    <property type="term" value="F:lipid binding"/>
    <property type="evidence" value="ECO:0007669"/>
    <property type="project" value="UniProtKB-UniRule"/>
</dbReference>
<evidence type="ECO:0000256" key="4">
    <source>
        <dbReference type="ARBA" id="ARBA00022688"/>
    </source>
</evidence>
<comment type="subcellular location">
    <subcellularLocation>
        <location evidence="1 8">Mitochondrion</location>
    </subcellularLocation>
</comment>
<dbReference type="FunCoup" id="F0XNH1">
    <property type="interactions" value="216"/>
</dbReference>
<dbReference type="InterPro" id="IPR012762">
    <property type="entry name" value="Ubiq_biosynth_COQ9"/>
</dbReference>
<organism evidence="12">
    <name type="scientific">Grosmannia clavigera (strain kw1407 / UAMH 11150)</name>
    <name type="common">Blue stain fungus</name>
    <name type="synonym">Graphiocladiella clavigera</name>
    <dbReference type="NCBI Taxonomy" id="655863"/>
    <lineage>
        <taxon>Eukaryota</taxon>
        <taxon>Fungi</taxon>
        <taxon>Dikarya</taxon>
        <taxon>Ascomycota</taxon>
        <taxon>Pezizomycotina</taxon>
        <taxon>Sordariomycetes</taxon>
        <taxon>Sordariomycetidae</taxon>
        <taxon>Ophiostomatales</taxon>
        <taxon>Ophiostomataceae</taxon>
        <taxon>Leptographium</taxon>
    </lineage>
</organism>
<keyword evidence="7 8" id="KW-0496">Mitochondrion</keyword>
<comment type="similarity">
    <text evidence="3 8">Belongs to the COQ9 family.</text>
</comment>
<dbReference type="Pfam" id="PF08511">
    <property type="entry name" value="COQ9"/>
    <property type="match status" value="1"/>
</dbReference>
<dbReference type="PANTHER" id="PTHR21427:SF19">
    <property type="entry name" value="UBIQUINONE BIOSYNTHESIS PROTEIN COQ9, MITOCHONDRIAL"/>
    <property type="match status" value="1"/>
</dbReference>
<dbReference type="Gene3D" id="1.10.357.10">
    <property type="entry name" value="Tetracycline Repressor, domain 2"/>
    <property type="match status" value="1"/>
</dbReference>
<dbReference type="PANTHER" id="PTHR21427">
    <property type="entry name" value="UBIQUINONE BIOSYNTHESIS PROTEIN COQ9, MITOCHONDRIAL"/>
    <property type="match status" value="1"/>
</dbReference>
<dbReference type="AlphaFoldDB" id="F0XNH1"/>
<dbReference type="GeneID" id="25974950"/>
<evidence type="ECO:0000256" key="6">
    <source>
        <dbReference type="ARBA" id="ARBA00023121"/>
    </source>
</evidence>
<proteinExistence type="inferred from homology"/>
<dbReference type="OrthoDB" id="619536at2759"/>
<evidence type="ECO:0000256" key="5">
    <source>
        <dbReference type="ARBA" id="ARBA00022946"/>
    </source>
</evidence>
<dbReference type="STRING" id="655863.F0XNH1"/>
<gene>
    <name evidence="11" type="ORF">CMQ_2008</name>
</gene>
<dbReference type="RefSeq" id="XP_014170409.1">
    <property type="nucleotide sequence ID" value="XM_014314934.1"/>
</dbReference>
<name>F0XNH1_GROCL</name>
<comment type="function">
    <text evidence="8">Membrane-associated protein that warps the membrane surface to access and bind aromatic isoprenes with high specificity, including ubiquinone (CoQ) isoprene intermediates and presents them directly to Coq7, therefore facilitating the Coq7-mediated hydroxylase step. Participates in the biosynthesis of coenzyme Q, also named ubiquinone, an essential lipid-soluble electron transporter for aerobic cellular respiration.</text>
</comment>
<keyword evidence="11" id="KW-0830">Ubiquinone</keyword>
<feature type="compositionally biased region" description="Low complexity" evidence="9">
    <location>
        <begin position="29"/>
        <end position="48"/>
    </location>
</feature>
<evidence type="ECO:0000313" key="12">
    <source>
        <dbReference type="Proteomes" id="UP000007796"/>
    </source>
</evidence>
<dbReference type="Proteomes" id="UP000007796">
    <property type="component" value="Unassembled WGS sequence"/>
</dbReference>
<evidence type="ECO:0000313" key="11">
    <source>
        <dbReference type="EMBL" id="EFX00927.1"/>
    </source>
</evidence>
<evidence type="ECO:0000256" key="2">
    <source>
        <dbReference type="ARBA" id="ARBA00004749"/>
    </source>
</evidence>
<sequence length="335" mass="36567">MPPVARSLAVLPRPQLAAARRLITTTSFSAAARPAQPASPQQQQPQQQCRHRHPIVSFGLLQHVPAAAHAPTRLRRRAYHSLDRPEEPSPQDRFSSEEQAILSAAYCHVPEHGFSDQTLALGARDAGYPYISTAILPDGVFSLVRWHLVSQRVALASRSQAVFHQDAANSPQSGPLSPTDIAARAERITWERLMGNKAVLGRWQEVCPLVFFSPPSILSADSVIQALAIMAQPSFVPASLRELARLVDEIWALAGDTSADPSWYSKRASLSAIYASSELFMTTDPDPEFAATRDFLHRRFQEAHDVGGYLNAVGQWAGFAASASVNVLRSKGVPI</sequence>
<reference evidence="11 12" key="1">
    <citation type="journal article" date="2011" name="Proc. Natl. Acad. Sci. U.S.A.">
        <title>Genome and transcriptome analyses of the mountain pine beetle-fungal symbiont Grosmannia clavigera, a lodgepole pine pathogen.</title>
        <authorList>
            <person name="DiGuistini S."/>
            <person name="Wang Y."/>
            <person name="Liao N.Y."/>
            <person name="Taylor G."/>
            <person name="Tanguay P."/>
            <person name="Feau N."/>
            <person name="Henrissat B."/>
            <person name="Chan S.K."/>
            <person name="Hesse-Orce U."/>
            <person name="Alamouti S.M."/>
            <person name="Tsui C.K.M."/>
            <person name="Docking R.T."/>
            <person name="Levasseur A."/>
            <person name="Haridas S."/>
            <person name="Robertson G."/>
            <person name="Birol I."/>
            <person name="Holt R.A."/>
            <person name="Marra M.A."/>
            <person name="Hamelin R.C."/>
            <person name="Hirst M."/>
            <person name="Jones S.J.M."/>
            <person name="Bohlmann J."/>
            <person name="Breuil C."/>
        </authorList>
    </citation>
    <scope>NUCLEOTIDE SEQUENCE [LARGE SCALE GENOMIC DNA]</scope>
    <source>
        <strain evidence="12">kw1407 / UAMH 11150</strain>
    </source>
</reference>
<evidence type="ECO:0000256" key="9">
    <source>
        <dbReference type="SAM" id="MobiDB-lite"/>
    </source>
</evidence>
<evidence type="ECO:0000256" key="7">
    <source>
        <dbReference type="ARBA" id="ARBA00023128"/>
    </source>
</evidence>